<gene>
    <name evidence="18" type="primary">hom</name>
    <name evidence="18" type="ORF">NCTC11819_00564</name>
</gene>
<dbReference type="GO" id="GO:0009088">
    <property type="term" value="P:threonine biosynthetic process"/>
    <property type="evidence" value="ECO:0007669"/>
    <property type="project" value="UniProtKB-UniPathway"/>
</dbReference>
<keyword evidence="11" id="KW-0486">Methionine biosynthesis</keyword>
<evidence type="ECO:0000256" key="11">
    <source>
        <dbReference type="ARBA" id="ARBA00023167"/>
    </source>
</evidence>
<comment type="pathway">
    <text evidence="2">Amino-acid biosynthesis; L-threonine biosynthesis; L-threonine from L-aspartate: step 3/5.</text>
</comment>
<feature type="active site" description="Proton donor" evidence="15">
    <location>
        <position position="204"/>
    </location>
</feature>
<evidence type="ECO:0000313" key="19">
    <source>
        <dbReference type="Proteomes" id="UP000255284"/>
    </source>
</evidence>
<dbReference type="GeneID" id="61167174"/>
<evidence type="ECO:0000256" key="8">
    <source>
        <dbReference type="ARBA" id="ARBA00022697"/>
    </source>
</evidence>
<evidence type="ECO:0000256" key="12">
    <source>
        <dbReference type="ARBA" id="ARBA00044930"/>
    </source>
</evidence>
<dbReference type="SUPFAM" id="SSF55347">
    <property type="entry name" value="Glyceraldehyde-3-phosphate dehydrogenase-like, C-terminal domain"/>
    <property type="match status" value="1"/>
</dbReference>
<comment type="catalytic activity">
    <reaction evidence="13">
        <text>L-homoserine + NADP(+) = L-aspartate 4-semialdehyde + NADPH + H(+)</text>
        <dbReference type="Rhea" id="RHEA:15761"/>
        <dbReference type="ChEBI" id="CHEBI:15378"/>
        <dbReference type="ChEBI" id="CHEBI:57476"/>
        <dbReference type="ChEBI" id="CHEBI:57783"/>
        <dbReference type="ChEBI" id="CHEBI:58349"/>
        <dbReference type="ChEBI" id="CHEBI:537519"/>
        <dbReference type="EC" id="1.1.1.3"/>
    </reaction>
    <physiologicalReaction direction="right-to-left" evidence="13">
        <dbReference type="Rhea" id="RHEA:15763"/>
    </physiologicalReaction>
</comment>
<feature type="domain" description="ACT" evidence="17">
    <location>
        <begin position="352"/>
        <end position="428"/>
    </location>
</feature>
<comment type="function">
    <text evidence="12">Catalyzes the conversion of L-aspartate-beta-semialdehyde (L-Asa) to L-homoserine (L-Hse), the third step in the biosynthesis of threonine and methionine from aspartate.</text>
</comment>
<dbReference type="PROSITE" id="PS51671">
    <property type="entry name" value="ACT"/>
    <property type="match status" value="1"/>
</dbReference>
<dbReference type="GO" id="GO:0009086">
    <property type="term" value="P:methionine biosynthetic process"/>
    <property type="evidence" value="ECO:0007669"/>
    <property type="project" value="UniProtKB-KW"/>
</dbReference>
<dbReference type="InterPro" id="IPR001342">
    <property type="entry name" value="HDH_cat"/>
</dbReference>
<evidence type="ECO:0000256" key="15">
    <source>
        <dbReference type="PIRSR" id="PIRSR000098-1"/>
    </source>
</evidence>
<dbReference type="UniPathway" id="UPA00051">
    <property type="reaction ID" value="UER00465"/>
</dbReference>
<evidence type="ECO:0000256" key="3">
    <source>
        <dbReference type="ARBA" id="ARBA00005062"/>
    </source>
</evidence>
<evidence type="ECO:0000256" key="7">
    <source>
        <dbReference type="ARBA" id="ARBA00022605"/>
    </source>
</evidence>
<dbReference type="Pfam" id="PF00742">
    <property type="entry name" value="Homoserine_dh"/>
    <property type="match status" value="1"/>
</dbReference>
<proteinExistence type="inferred from homology"/>
<evidence type="ECO:0000256" key="6">
    <source>
        <dbReference type="ARBA" id="ARBA00013376"/>
    </source>
</evidence>
<organism evidence="18 19">
    <name type="scientific">Mobiluncus mulieris</name>
    <dbReference type="NCBI Taxonomy" id="2052"/>
    <lineage>
        <taxon>Bacteria</taxon>
        <taxon>Bacillati</taxon>
        <taxon>Actinomycetota</taxon>
        <taxon>Actinomycetes</taxon>
        <taxon>Actinomycetales</taxon>
        <taxon>Actinomycetaceae</taxon>
        <taxon>Mobiluncus</taxon>
    </lineage>
</organism>
<evidence type="ECO:0000256" key="2">
    <source>
        <dbReference type="ARBA" id="ARBA00005056"/>
    </source>
</evidence>
<evidence type="ECO:0000256" key="13">
    <source>
        <dbReference type="ARBA" id="ARBA00048841"/>
    </source>
</evidence>
<comment type="pathway">
    <text evidence="3">Amino-acid biosynthesis; L-methionine biosynthesis via de novo pathway; L-homoserine from L-aspartate: step 3/3.</text>
</comment>
<evidence type="ECO:0000313" key="18">
    <source>
        <dbReference type="EMBL" id="STO16020.1"/>
    </source>
</evidence>
<dbReference type="Gene3D" id="3.30.360.10">
    <property type="entry name" value="Dihydrodipicolinate Reductase, domain 2"/>
    <property type="match status" value="1"/>
</dbReference>
<keyword evidence="10" id="KW-0915">Sodium</keyword>
<dbReference type="Pfam" id="PF03447">
    <property type="entry name" value="NAD_binding_3"/>
    <property type="match status" value="1"/>
</dbReference>
<dbReference type="InterPro" id="IPR045865">
    <property type="entry name" value="ACT-like_dom_sf"/>
</dbReference>
<protein>
    <recommendedName>
        <fullName evidence="6">Homoserine dehydrogenase</fullName>
        <ecNumber evidence="5">1.1.1.3</ecNumber>
    </recommendedName>
</protein>
<dbReference type="Gene3D" id="3.30.70.260">
    <property type="match status" value="1"/>
</dbReference>
<reference evidence="18 19" key="1">
    <citation type="submission" date="2018-06" db="EMBL/GenBank/DDBJ databases">
        <authorList>
            <consortium name="Pathogen Informatics"/>
            <person name="Doyle S."/>
        </authorList>
    </citation>
    <scope>NUCLEOTIDE SEQUENCE [LARGE SCALE GENOMIC DNA]</scope>
    <source>
        <strain evidence="18 19">NCTC11819</strain>
    </source>
</reference>
<dbReference type="InterPro" id="IPR016204">
    <property type="entry name" value="HDH"/>
</dbReference>
<dbReference type="GO" id="GO:0004412">
    <property type="term" value="F:homoserine dehydrogenase activity"/>
    <property type="evidence" value="ECO:0007669"/>
    <property type="project" value="UniProtKB-EC"/>
</dbReference>
<evidence type="ECO:0000256" key="4">
    <source>
        <dbReference type="ARBA" id="ARBA00006753"/>
    </source>
</evidence>
<evidence type="ECO:0000256" key="16">
    <source>
        <dbReference type="PIRSR" id="PIRSR000098-2"/>
    </source>
</evidence>
<feature type="binding site" evidence="16">
    <location>
        <position position="104"/>
    </location>
    <ligand>
        <name>NADPH</name>
        <dbReference type="ChEBI" id="CHEBI:57783"/>
    </ligand>
</feature>
<accession>A0A2J9KP41</accession>
<comment type="caution">
    <text evidence="18">The sequence shown here is derived from an EMBL/GenBank/DDBJ whole genome shotgun (WGS) entry which is preliminary data.</text>
</comment>
<dbReference type="SUPFAM" id="SSF51735">
    <property type="entry name" value="NAD(P)-binding Rossmann-fold domains"/>
    <property type="match status" value="1"/>
</dbReference>
<dbReference type="PIRSF" id="PIRSF000098">
    <property type="entry name" value="Homoser_dehydrog"/>
    <property type="match status" value="1"/>
</dbReference>
<dbReference type="SUPFAM" id="SSF55021">
    <property type="entry name" value="ACT-like"/>
    <property type="match status" value="1"/>
</dbReference>
<evidence type="ECO:0000256" key="9">
    <source>
        <dbReference type="ARBA" id="ARBA00023002"/>
    </source>
</evidence>
<dbReference type="InterPro" id="IPR036291">
    <property type="entry name" value="NAD(P)-bd_dom_sf"/>
</dbReference>
<dbReference type="PANTHER" id="PTHR43331:SF1">
    <property type="entry name" value="HOMOSERINE DEHYDROGENASE"/>
    <property type="match status" value="1"/>
</dbReference>
<dbReference type="PANTHER" id="PTHR43331">
    <property type="entry name" value="HOMOSERINE DEHYDROGENASE"/>
    <property type="match status" value="1"/>
</dbReference>
<dbReference type="GO" id="GO:0050661">
    <property type="term" value="F:NADP binding"/>
    <property type="evidence" value="ECO:0007669"/>
    <property type="project" value="InterPro"/>
</dbReference>
<keyword evidence="8" id="KW-0791">Threonine biosynthesis</keyword>
<dbReference type="Gene3D" id="3.40.50.720">
    <property type="entry name" value="NAD(P)-binding Rossmann-like Domain"/>
    <property type="match status" value="1"/>
</dbReference>
<evidence type="ECO:0000256" key="5">
    <source>
        <dbReference type="ARBA" id="ARBA00013213"/>
    </source>
</evidence>
<dbReference type="EC" id="1.1.1.3" evidence="5"/>
<evidence type="ECO:0000256" key="10">
    <source>
        <dbReference type="ARBA" id="ARBA00023053"/>
    </source>
</evidence>
<dbReference type="FunFam" id="3.30.360.10:FF:000005">
    <property type="entry name" value="Homoserine dehydrogenase"/>
    <property type="match status" value="1"/>
</dbReference>
<comment type="similarity">
    <text evidence="4">Belongs to the homoserine dehydrogenase family.</text>
</comment>
<dbReference type="AlphaFoldDB" id="A0A2J9KP41"/>
<dbReference type="InterPro" id="IPR005106">
    <property type="entry name" value="Asp/hSer_DH_NAD-bd"/>
</dbReference>
<dbReference type="UniPathway" id="UPA00050">
    <property type="reaction ID" value="UER00063"/>
</dbReference>
<name>A0A2J9KP41_9ACTO</name>
<comment type="cofactor">
    <cofactor evidence="1">
        <name>a metal cation</name>
        <dbReference type="ChEBI" id="CHEBI:25213"/>
    </cofactor>
</comment>
<keyword evidence="7" id="KW-0028">Amino-acid biosynthesis</keyword>
<keyword evidence="9 18" id="KW-0560">Oxidoreductase</keyword>
<sequence length="431" mass="44851">MSEKTVKIGLLGAGTVGLQVARILREQNRELSARAGAKLVLSGVAVRDTGKVRPGIDSALLTSDIDRVIDNADLVIELMGGLEPARTAMLRALQHGKTVVTGNKAVLATHGPELNVAADTHDASLYFEAAVAGAVPVVYGLRESLAGDRINQVLGIVNGTTNYILDQMSTQGWSYEQALAKAQELGFAEAEPSADVEGHDAAAKCAILASLAYHTRVSISDVPTKGITEITPADIAQAREAGYVVKLLAKAERVMVNGQEQIALGVEPTLVPQTHPLAGINGPYNAIVLETEFAGRLMFYGAGAGGAPTASAVLSDVVAGAGHIANGGHAPRESTYAALPISDPGLVQTRLQLRLEVSQQIGALSQVLQACLDQGVSVASVRQPLVESGADQATLFISTHSASRQQLDAILAVLAKSPLVHRIASVLSVEQ</sequence>
<feature type="binding site" evidence="16">
    <location>
        <position position="189"/>
    </location>
    <ligand>
        <name>L-homoserine</name>
        <dbReference type="ChEBI" id="CHEBI:57476"/>
    </ligand>
</feature>
<evidence type="ECO:0000259" key="17">
    <source>
        <dbReference type="PROSITE" id="PS51671"/>
    </source>
</evidence>
<keyword evidence="16" id="KW-0521">NADP</keyword>
<dbReference type="InterPro" id="IPR002912">
    <property type="entry name" value="ACT_dom"/>
</dbReference>
<dbReference type="OrthoDB" id="9808167at2"/>
<dbReference type="Proteomes" id="UP000255284">
    <property type="component" value="Unassembled WGS sequence"/>
</dbReference>
<dbReference type="RefSeq" id="WP_004013197.1">
    <property type="nucleotide sequence ID" value="NZ_CAMPUA010000003.1"/>
</dbReference>
<dbReference type="EMBL" id="UGGQ01000006">
    <property type="protein sequence ID" value="STO16020.1"/>
    <property type="molecule type" value="Genomic_DNA"/>
</dbReference>
<evidence type="ECO:0000256" key="14">
    <source>
        <dbReference type="ARBA" id="ARBA00049031"/>
    </source>
</evidence>
<dbReference type="NCBIfam" id="NF004976">
    <property type="entry name" value="PRK06349.1"/>
    <property type="match status" value="1"/>
</dbReference>
<comment type="catalytic activity">
    <reaction evidence="14">
        <text>L-homoserine + NAD(+) = L-aspartate 4-semialdehyde + NADH + H(+)</text>
        <dbReference type="Rhea" id="RHEA:15757"/>
        <dbReference type="ChEBI" id="CHEBI:15378"/>
        <dbReference type="ChEBI" id="CHEBI:57476"/>
        <dbReference type="ChEBI" id="CHEBI:57540"/>
        <dbReference type="ChEBI" id="CHEBI:57945"/>
        <dbReference type="ChEBI" id="CHEBI:537519"/>
        <dbReference type="EC" id="1.1.1.3"/>
    </reaction>
    <physiologicalReaction direction="right-to-left" evidence="14">
        <dbReference type="Rhea" id="RHEA:15759"/>
    </physiologicalReaction>
</comment>
<evidence type="ECO:0000256" key="1">
    <source>
        <dbReference type="ARBA" id="ARBA00001920"/>
    </source>
</evidence>